<keyword evidence="2" id="KW-0418">Kinase</keyword>
<dbReference type="GO" id="GO:0005524">
    <property type="term" value="F:ATP binding"/>
    <property type="evidence" value="ECO:0007669"/>
    <property type="project" value="InterPro"/>
</dbReference>
<accession>A0A8J6J9E7</accession>
<feature type="domain" description="AAA+ ATPase" evidence="1">
    <location>
        <begin position="290"/>
        <end position="450"/>
    </location>
</feature>
<dbReference type="Proteomes" id="UP000628736">
    <property type="component" value="Unassembled WGS sequence"/>
</dbReference>
<dbReference type="InterPro" id="IPR006083">
    <property type="entry name" value="PRK/URK"/>
</dbReference>
<dbReference type="CDD" id="cd02028">
    <property type="entry name" value="UMPK_like"/>
    <property type="match status" value="1"/>
</dbReference>
<evidence type="ECO:0000313" key="2">
    <source>
        <dbReference type="EMBL" id="MBC5723221.1"/>
    </source>
</evidence>
<dbReference type="SUPFAM" id="SSF81271">
    <property type="entry name" value="TGS-like"/>
    <property type="match status" value="1"/>
</dbReference>
<proteinExistence type="predicted"/>
<protein>
    <submittedName>
        <fullName evidence="2">Nucleoside kinase</fullName>
    </submittedName>
</protein>
<dbReference type="SUPFAM" id="SSF52540">
    <property type="entry name" value="P-loop containing nucleoside triphosphate hydrolases"/>
    <property type="match status" value="1"/>
</dbReference>
<dbReference type="InterPro" id="IPR012675">
    <property type="entry name" value="Beta-grasp_dom_sf"/>
</dbReference>
<dbReference type="SMART" id="SM00382">
    <property type="entry name" value="AAA"/>
    <property type="match status" value="1"/>
</dbReference>
<sequence length="556" mass="63465">MEQTKLCTVTVGETARAYPYGTTYQTIAADFQEQYENDILLVSRNGKLCELNKTLDRDCTLDIITAKDKPGIQTYERSAVFLMLKAFYDVAGSENVERISVEYSIGPGLFIRAKGSFVLNQSLLDQVGERMRLLVNQAIPIQKHSISTDDAVDLFQKNRMYDKSRLFEFRINSHVNIYSLDGFSDYFYGYMVPDTSYLKWFDLQLFQEGFVLLLPSQKNPHALAEFHPSVKVFQALYDATLRSEKLGISNVAEMNETIASGGATQMILTQEAMMEKQIGDIAEEISRRKDVRFIMIAGPSSSGKTTFSHRLSTQLLACGMRPHPIATDNYFKNRADTPRDENGQYDFESLGAMDVELFNQDMTRLLRGESVEIPQFNFKKGAREYNGDYLTLGPQDILVIEGIHCLNDQFSYSLPTASKYKIYISCLTTLNIDDHNRIPTTDARLLRRIERDARTRGYSARATIQMWPSVRRGEERYIFPYQDSADVIFNSALIYETALLKPYIESLLFAVPKDCDEYTEAKRLLKFLNYFLPIPSDDVPKTSLMREFIGGGCYKV</sequence>
<comment type="caution">
    <text evidence="2">The sequence shown here is derived from an EMBL/GenBank/DDBJ whole genome shotgun (WGS) entry which is preliminary data.</text>
</comment>
<dbReference type="Gene3D" id="3.10.20.30">
    <property type="match status" value="1"/>
</dbReference>
<keyword evidence="2" id="KW-0808">Transferase</keyword>
<dbReference type="Pfam" id="PF00485">
    <property type="entry name" value="PRK"/>
    <property type="match status" value="1"/>
</dbReference>
<dbReference type="PANTHER" id="PTHR10285">
    <property type="entry name" value="URIDINE KINASE"/>
    <property type="match status" value="1"/>
</dbReference>
<evidence type="ECO:0000259" key="1">
    <source>
        <dbReference type="SMART" id="SM00382"/>
    </source>
</evidence>
<keyword evidence="3" id="KW-1185">Reference proteome</keyword>
<name>A0A8J6J9E7_9FIRM</name>
<dbReference type="SUPFAM" id="SSF55186">
    <property type="entry name" value="ThrRS/AlaRS common domain"/>
    <property type="match status" value="1"/>
</dbReference>
<organism evidence="2 3">
    <name type="scientific">Flintibacter hominis</name>
    <dbReference type="NCBI Taxonomy" id="2763048"/>
    <lineage>
        <taxon>Bacteria</taxon>
        <taxon>Bacillati</taxon>
        <taxon>Bacillota</taxon>
        <taxon>Clostridia</taxon>
        <taxon>Eubacteriales</taxon>
        <taxon>Flintibacter</taxon>
    </lineage>
</organism>
<dbReference type="CDD" id="cd01667">
    <property type="entry name" value="TGS_ThrRS"/>
    <property type="match status" value="1"/>
</dbReference>
<dbReference type="InterPro" id="IPR012676">
    <property type="entry name" value="TGS-like"/>
</dbReference>
<dbReference type="AlphaFoldDB" id="A0A8J6J9E7"/>
<dbReference type="GO" id="GO:0016301">
    <property type="term" value="F:kinase activity"/>
    <property type="evidence" value="ECO:0007669"/>
    <property type="project" value="UniProtKB-KW"/>
</dbReference>
<dbReference type="RefSeq" id="WP_186853092.1">
    <property type="nucleotide sequence ID" value="NZ_JACOPO010000006.1"/>
</dbReference>
<evidence type="ECO:0000313" key="3">
    <source>
        <dbReference type="Proteomes" id="UP000628736"/>
    </source>
</evidence>
<dbReference type="EMBL" id="JACOPO010000006">
    <property type="protein sequence ID" value="MBC5723221.1"/>
    <property type="molecule type" value="Genomic_DNA"/>
</dbReference>
<dbReference type="InterPro" id="IPR003593">
    <property type="entry name" value="AAA+_ATPase"/>
</dbReference>
<dbReference type="Gene3D" id="3.40.50.300">
    <property type="entry name" value="P-loop containing nucleotide triphosphate hydrolases"/>
    <property type="match status" value="1"/>
</dbReference>
<reference evidence="2" key="1">
    <citation type="submission" date="2020-08" db="EMBL/GenBank/DDBJ databases">
        <title>Genome public.</title>
        <authorList>
            <person name="Liu C."/>
            <person name="Sun Q."/>
        </authorList>
    </citation>
    <scope>NUCLEOTIDE SEQUENCE</scope>
    <source>
        <strain evidence="2">NSJ-23</strain>
    </source>
</reference>
<dbReference type="InterPro" id="IPR018163">
    <property type="entry name" value="Thr/Ala-tRNA-synth_IIc_edit"/>
</dbReference>
<dbReference type="Gene3D" id="3.30.980.10">
    <property type="entry name" value="Threonyl-trna Synthetase, Chain A, domain 2"/>
    <property type="match status" value="1"/>
</dbReference>
<dbReference type="InterPro" id="IPR027417">
    <property type="entry name" value="P-loop_NTPase"/>
</dbReference>
<gene>
    <name evidence="2" type="ORF">H8S11_10400</name>
</gene>